<evidence type="ECO:0008006" key="3">
    <source>
        <dbReference type="Google" id="ProtNLM"/>
    </source>
</evidence>
<evidence type="ECO:0000313" key="2">
    <source>
        <dbReference type="EMBL" id="RZR71525.1"/>
    </source>
</evidence>
<proteinExistence type="predicted"/>
<dbReference type="EMBL" id="KV875546">
    <property type="protein sequence ID" value="RZR71525.1"/>
    <property type="molecule type" value="Genomic_DNA"/>
</dbReference>
<sequence length="83" mass="9744">MCCAFCTLVLILLIFIIRSFGLTNRSSNFVTRSYKHSKQISYLTNKFFFFYSEMRDVTISIECRDKVCGLLRSIYGLKQTFQS</sequence>
<name>A0A445MB84_ENSVE</name>
<reference evidence="2" key="1">
    <citation type="journal article" date="2018" name="Data Brief">
        <title>Genome sequence data from 17 accessions of Ensete ventricosum, a staple food crop for millions in Ethiopia.</title>
        <authorList>
            <person name="Yemataw Z."/>
            <person name="Muzemil S."/>
            <person name="Ambachew D."/>
            <person name="Tripathi L."/>
            <person name="Tesfaye K."/>
            <person name="Chala A."/>
            <person name="Farbos A."/>
            <person name="O'Neill P."/>
            <person name="Moore K."/>
            <person name="Grant M."/>
            <person name="Studholme D.J."/>
        </authorList>
    </citation>
    <scope>NUCLEOTIDE SEQUENCE [LARGE SCALE GENOMIC DNA]</scope>
    <source>
        <tissue evidence="2">Leaf</tissue>
    </source>
</reference>
<organism evidence="2">
    <name type="scientific">Ensete ventricosum</name>
    <name type="common">Abyssinian banana</name>
    <name type="synonym">Musa ensete</name>
    <dbReference type="NCBI Taxonomy" id="4639"/>
    <lineage>
        <taxon>Eukaryota</taxon>
        <taxon>Viridiplantae</taxon>
        <taxon>Streptophyta</taxon>
        <taxon>Embryophyta</taxon>
        <taxon>Tracheophyta</taxon>
        <taxon>Spermatophyta</taxon>
        <taxon>Magnoliopsida</taxon>
        <taxon>Liliopsida</taxon>
        <taxon>Zingiberales</taxon>
        <taxon>Musaceae</taxon>
        <taxon>Ensete</taxon>
    </lineage>
</organism>
<gene>
    <name evidence="2" type="ORF">BHM03_00005616</name>
</gene>
<keyword evidence="1" id="KW-0732">Signal</keyword>
<accession>A0A445MB84</accession>
<dbReference type="AlphaFoldDB" id="A0A445MB84"/>
<dbReference type="Proteomes" id="UP000290560">
    <property type="component" value="Unassembled WGS sequence"/>
</dbReference>
<feature type="signal peptide" evidence="1">
    <location>
        <begin position="1"/>
        <end position="21"/>
    </location>
</feature>
<feature type="chain" id="PRO_5019473842" description="Secreted protein" evidence="1">
    <location>
        <begin position="22"/>
        <end position="83"/>
    </location>
</feature>
<protein>
    <recommendedName>
        <fullName evidence="3">Secreted protein</fullName>
    </recommendedName>
</protein>
<evidence type="ECO:0000256" key="1">
    <source>
        <dbReference type="SAM" id="SignalP"/>
    </source>
</evidence>